<protein>
    <recommendedName>
        <fullName evidence="3">Fucose-specific lectin</fullName>
    </recommendedName>
</protein>
<dbReference type="Gene3D" id="2.120.10.70">
    <property type="entry name" value="Fucose-specific lectin"/>
    <property type="match status" value="1"/>
</dbReference>
<reference evidence="2" key="2">
    <citation type="submission" date="2020-04" db="EMBL/GenBank/DDBJ databases">
        <authorList>
            <consortium name="NCBI Genome Project"/>
        </authorList>
    </citation>
    <scope>NUCLEOTIDE SEQUENCE</scope>
    <source>
        <strain evidence="2">CBS 342.82</strain>
    </source>
</reference>
<dbReference type="OrthoDB" id="3901875at2759"/>
<accession>A0A6J3M0B5</accession>
<name>A0A6J3M0B5_9PEZI</name>
<gene>
    <name evidence="2" type="ORF">K489DRAFT_54009</name>
</gene>
<keyword evidence="1" id="KW-1185">Reference proteome</keyword>
<proteinExistence type="predicted"/>
<evidence type="ECO:0008006" key="3">
    <source>
        <dbReference type="Google" id="ProtNLM"/>
    </source>
</evidence>
<dbReference type="GeneID" id="54366504"/>
<sequence length="262" mass="27873">MGGGGLLMYYAAGGYVLENVHTDMYGWSLPNHKTIVNPRGTVSASEQGPVVATSYYVNNTYTRQVFFTNTEGAIYTTTSKDFSLANAITWNPPMKVSSDILASVQVTGLAVCVDNATDGLDGMRLYYGSGSGILQELQYSFARPASGWIQGRNWTEADHTSGVDCIINDASSSISVFWRNVNTGSIQQAVQNFGIAAGNRPNVTSTTFTSTTTTMSPSATTFDLAVKRSDSTTGGWTIYNVTTAAMAAGSDLTVCSDTAQTQ</sequence>
<dbReference type="AlphaFoldDB" id="A0A6J3M0B5"/>
<organism evidence="2">
    <name type="scientific">Dissoconium aciculare CBS 342.82</name>
    <dbReference type="NCBI Taxonomy" id="1314786"/>
    <lineage>
        <taxon>Eukaryota</taxon>
        <taxon>Fungi</taxon>
        <taxon>Dikarya</taxon>
        <taxon>Ascomycota</taxon>
        <taxon>Pezizomycotina</taxon>
        <taxon>Dothideomycetes</taxon>
        <taxon>Dothideomycetidae</taxon>
        <taxon>Mycosphaerellales</taxon>
        <taxon>Dissoconiaceae</taxon>
        <taxon>Dissoconium</taxon>
    </lineage>
</organism>
<reference evidence="2" key="1">
    <citation type="submission" date="2020-01" db="EMBL/GenBank/DDBJ databases">
        <authorList>
            <consortium name="DOE Joint Genome Institute"/>
            <person name="Haridas S."/>
            <person name="Albert R."/>
            <person name="Binder M."/>
            <person name="Bloem J."/>
            <person name="Labutti K."/>
            <person name="Salamov A."/>
            <person name="Andreopoulos B."/>
            <person name="Baker S.E."/>
            <person name="Barry K."/>
            <person name="Bills G."/>
            <person name="Bluhm B.H."/>
            <person name="Cannon C."/>
            <person name="Castanera R."/>
            <person name="Culley D.E."/>
            <person name="Daum C."/>
            <person name="Ezra D."/>
            <person name="Gonzalez J.B."/>
            <person name="Henrissat B."/>
            <person name="Kuo A."/>
            <person name="Liang C."/>
            <person name="Lipzen A."/>
            <person name="Lutzoni F."/>
            <person name="Magnuson J."/>
            <person name="Mondo S."/>
            <person name="Nolan M."/>
            <person name="Ohm R."/>
            <person name="Pangilinan J."/>
            <person name="Park H.-J."/>
            <person name="Ramirez L."/>
            <person name="Alfaro M."/>
            <person name="Sun H."/>
            <person name="Tritt A."/>
            <person name="Yoshinaga Y."/>
            <person name="Zwiers L.-H."/>
            <person name="Turgeon B.G."/>
            <person name="Goodwin S.B."/>
            <person name="Spatafora J.W."/>
            <person name="Crous P.W."/>
            <person name="Grigoriev I.V."/>
        </authorList>
    </citation>
    <scope>NUCLEOTIDE SEQUENCE</scope>
    <source>
        <strain evidence="2">CBS 342.82</strain>
    </source>
</reference>
<dbReference type="Proteomes" id="UP000504637">
    <property type="component" value="Unplaced"/>
</dbReference>
<dbReference type="RefSeq" id="XP_033457368.1">
    <property type="nucleotide sequence ID" value="XM_033608704.1"/>
</dbReference>
<evidence type="ECO:0000313" key="2">
    <source>
        <dbReference type="RefSeq" id="XP_033457368.1"/>
    </source>
</evidence>
<evidence type="ECO:0000313" key="1">
    <source>
        <dbReference type="Proteomes" id="UP000504637"/>
    </source>
</evidence>
<dbReference type="SUPFAM" id="SSF89372">
    <property type="entry name" value="Fucose-specific lectin"/>
    <property type="match status" value="1"/>
</dbReference>
<reference evidence="2" key="3">
    <citation type="submission" date="2025-08" db="UniProtKB">
        <authorList>
            <consortium name="RefSeq"/>
        </authorList>
    </citation>
    <scope>IDENTIFICATION</scope>
    <source>
        <strain evidence="2">CBS 342.82</strain>
    </source>
</reference>